<dbReference type="PANTHER" id="PTHR32289:SF1">
    <property type="entry name" value="PROTEIN FAM167A-LIKE"/>
    <property type="match status" value="1"/>
</dbReference>
<dbReference type="EnsemblMetazoa" id="G6921.5">
    <property type="protein sequence ID" value="G6921.5:cds"/>
    <property type="gene ID" value="G6921"/>
</dbReference>
<dbReference type="EnsemblMetazoa" id="G6921.4">
    <property type="protein sequence ID" value="G6921.4:cds"/>
    <property type="gene ID" value="G6921"/>
</dbReference>
<protein>
    <recommendedName>
        <fullName evidence="4">Protein FAM167A</fullName>
    </recommendedName>
</protein>
<reference evidence="2" key="1">
    <citation type="submission" date="2022-08" db="UniProtKB">
        <authorList>
            <consortium name="EnsemblMetazoa"/>
        </authorList>
    </citation>
    <scope>IDENTIFICATION</scope>
    <source>
        <strain evidence="2">05x7-T-G4-1.051#20</strain>
    </source>
</reference>
<dbReference type="AlphaFoldDB" id="A0A8W8NQQ9"/>
<name>A0A8W8NQQ9_MAGGI</name>
<comment type="similarity">
    <text evidence="1">Belongs to the FAM167 (SEC) family.</text>
</comment>
<dbReference type="EnsemblMetazoa" id="G6921.3">
    <property type="protein sequence ID" value="G6921.3:cds"/>
    <property type="gene ID" value="G6921"/>
</dbReference>
<dbReference type="EnsemblMetazoa" id="G6921.1">
    <property type="protein sequence ID" value="G6921.1:cds"/>
    <property type="gene ID" value="G6921"/>
</dbReference>
<dbReference type="EnsemblMetazoa" id="G6921.7">
    <property type="protein sequence ID" value="G6921.7:cds"/>
    <property type="gene ID" value="G6921"/>
</dbReference>
<evidence type="ECO:0000313" key="2">
    <source>
        <dbReference type="EnsemblMetazoa" id="G6921.6:cds"/>
    </source>
</evidence>
<proteinExistence type="inferred from homology"/>
<dbReference type="EnsemblMetazoa" id="G6921.2">
    <property type="protein sequence ID" value="G6921.2:cds"/>
    <property type="gene ID" value="G6921"/>
</dbReference>
<dbReference type="OMA" id="YNTMATQ"/>
<dbReference type="PANTHER" id="PTHR32289">
    <property type="entry name" value="PROTEIN FAM167A"/>
    <property type="match status" value="1"/>
</dbReference>
<organism evidence="2 3">
    <name type="scientific">Magallana gigas</name>
    <name type="common">Pacific oyster</name>
    <name type="synonym">Crassostrea gigas</name>
    <dbReference type="NCBI Taxonomy" id="29159"/>
    <lineage>
        <taxon>Eukaryota</taxon>
        <taxon>Metazoa</taxon>
        <taxon>Spiralia</taxon>
        <taxon>Lophotrochozoa</taxon>
        <taxon>Mollusca</taxon>
        <taxon>Bivalvia</taxon>
        <taxon>Autobranchia</taxon>
        <taxon>Pteriomorphia</taxon>
        <taxon>Ostreida</taxon>
        <taxon>Ostreoidea</taxon>
        <taxon>Ostreidae</taxon>
        <taxon>Magallana</taxon>
    </lineage>
</organism>
<evidence type="ECO:0000256" key="1">
    <source>
        <dbReference type="ARBA" id="ARBA00005489"/>
    </source>
</evidence>
<sequence length="204" mass="23619">MSKIKEARRPTLAVIEENALPEIYVTPEIETETPRKLLDENDNVYSHLNLLKEKTAKLNLSTRRPSYVTWRNECIVDSGRGIKARLPSVRGEDSVNGNELTLDKRIDNIDGALVWIKQELLAMRTQDQDIARKLLSLRQEMNALRLQWSCDEHKEMLEEAQCDLEEMHELQDICDTPLDSVQPHQLKQIGVTKMNLNTRRFSIL</sequence>
<dbReference type="EnsemblMetazoa" id="G6921.9">
    <property type="protein sequence ID" value="G6921.9:cds"/>
    <property type="gene ID" value="G6921"/>
</dbReference>
<dbReference type="EnsemblMetazoa" id="G6921.11">
    <property type="protein sequence ID" value="G6921.11:cds"/>
    <property type="gene ID" value="G6921"/>
</dbReference>
<dbReference type="EnsemblMetazoa" id="G6921.12">
    <property type="protein sequence ID" value="G6921.12:cds"/>
    <property type="gene ID" value="G6921"/>
</dbReference>
<dbReference type="EnsemblMetazoa" id="G6921.6">
    <property type="protein sequence ID" value="G6921.6:cds"/>
    <property type="gene ID" value="G6921"/>
</dbReference>
<accession>A0A8W8NQQ9</accession>
<evidence type="ECO:0000313" key="3">
    <source>
        <dbReference type="Proteomes" id="UP000005408"/>
    </source>
</evidence>
<keyword evidence="3" id="KW-1185">Reference proteome</keyword>
<dbReference type="Proteomes" id="UP000005408">
    <property type="component" value="Unassembled WGS sequence"/>
</dbReference>
<dbReference type="InterPro" id="IPR024280">
    <property type="entry name" value="FAM167"/>
</dbReference>
<dbReference type="InterPro" id="IPR051771">
    <property type="entry name" value="FAM167_domain"/>
</dbReference>
<dbReference type="Pfam" id="PF11652">
    <property type="entry name" value="FAM167"/>
    <property type="match status" value="1"/>
</dbReference>
<dbReference type="OrthoDB" id="5965452at2759"/>
<dbReference type="EnsemblMetazoa" id="G6921.10">
    <property type="protein sequence ID" value="G6921.10:cds"/>
    <property type="gene ID" value="G6921"/>
</dbReference>
<dbReference type="EnsemblMetazoa" id="G6921.8">
    <property type="protein sequence ID" value="G6921.8:cds"/>
    <property type="gene ID" value="G6921"/>
</dbReference>
<evidence type="ECO:0008006" key="4">
    <source>
        <dbReference type="Google" id="ProtNLM"/>
    </source>
</evidence>